<evidence type="ECO:0000259" key="2">
    <source>
        <dbReference type="PROSITE" id="PS50192"/>
    </source>
</evidence>
<reference evidence="3 4" key="1">
    <citation type="journal article" date="2020" name="G3 (Bethesda)">
        <title>Improved Reference Genome for Cyclotella cryptica CCMP332, a Model for Cell Wall Morphogenesis, Salinity Adaptation, and Lipid Production in Diatoms (Bacillariophyta).</title>
        <authorList>
            <person name="Roberts W.R."/>
            <person name="Downey K.M."/>
            <person name="Ruck E.C."/>
            <person name="Traller J.C."/>
            <person name="Alverson A.J."/>
        </authorList>
    </citation>
    <scope>NUCLEOTIDE SEQUENCE [LARGE SCALE GENOMIC DNA]</scope>
    <source>
        <strain evidence="3 4">CCMP332</strain>
    </source>
</reference>
<gene>
    <name evidence="3" type="ORF">HJC23_000259</name>
</gene>
<sequence length="77" mass="8614">MFLDVSSSLDAQNVNIDTQDVKIDTQNAKIDAQNAKIDSLNAKIVDQNSKIELKDCFTCLLERIWVELMAGQKNWGG</sequence>
<dbReference type="InterPro" id="IPR000727">
    <property type="entry name" value="T_SNARE_dom"/>
</dbReference>
<keyword evidence="4" id="KW-1185">Reference proteome</keyword>
<name>A0ABD3QCR7_9STRA</name>
<dbReference type="EMBL" id="JABMIG020000052">
    <property type="protein sequence ID" value="KAL3797714.1"/>
    <property type="molecule type" value="Genomic_DNA"/>
</dbReference>
<accession>A0ABD3QCR7</accession>
<dbReference type="AlphaFoldDB" id="A0ABD3QCR7"/>
<organism evidence="3 4">
    <name type="scientific">Cyclotella cryptica</name>
    <dbReference type="NCBI Taxonomy" id="29204"/>
    <lineage>
        <taxon>Eukaryota</taxon>
        <taxon>Sar</taxon>
        <taxon>Stramenopiles</taxon>
        <taxon>Ochrophyta</taxon>
        <taxon>Bacillariophyta</taxon>
        <taxon>Coscinodiscophyceae</taxon>
        <taxon>Thalassiosirophycidae</taxon>
        <taxon>Stephanodiscales</taxon>
        <taxon>Stephanodiscaceae</taxon>
        <taxon>Cyclotella</taxon>
    </lineage>
</organism>
<feature type="coiled-coil region" evidence="1">
    <location>
        <begin position="23"/>
        <end position="50"/>
    </location>
</feature>
<evidence type="ECO:0000256" key="1">
    <source>
        <dbReference type="SAM" id="Coils"/>
    </source>
</evidence>
<dbReference type="Proteomes" id="UP001516023">
    <property type="component" value="Unassembled WGS sequence"/>
</dbReference>
<keyword evidence="1" id="KW-0175">Coiled coil</keyword>
<evidence type="ECO:0000313" key="4">
    <source>
        <dbReference type="Proteomes" id="UP001516023"/>
    </source>
</evidence>
<proteinExistence type="predicted"/>
<comment type="caution">
    <text evidence="3">The sequence shown here is derived from an EMBL/GenBank/DDBJ whole genome shotgun (WGS) entry which is preliminary data.</text>
</comment>
<evidence type="ECO:0000313" key="3">
    <source>
        <dbReference type="EMBL" id="KAL3797714.1"/>
    </source>
</evidence>
<dbReference type="PROSITE" id="PS50192">
    <property type="entry name" value="T_SNARE"/>
    <property type="match status" value="1"/>
</dbReference>
<feature type="domain" description="T-SNARE coiled-coil homology" evidence="2">
    <location>
        <begin position="1"/>
        <end position="40"/>
    </location>
</feature>
<protein>
    <recommendedName>
        <fullName evidence="2">t-SNARE coiled-coil homology domain-containing protein</fullName>
    </recommendedName>
</protein>